<organism evidence="2 3">
    <name type="scientific">Neptunomonas concharum</name>
    <dbReference type="NCBI Taxonomy" id="1031538"/>
    <lineage>
        <taxon>Bacteria</taxon>
        <taxon>Pseudomonadati</taxon>
        <taxon>Pseudomonadota</taxon>
        <taxon>Gammaproteobacteria</taxon>
        <taxon>Oceanospirillales</taxon>
        <taxon>Oceanospirillaceae</taxon>
        <taxon>Neptunomonas</taxon>
    </lineage>
</organism>
<dbReference type="RefSeq" id="WP_138987429.1">
    <property type="nucleotide sequence ID" value="NZ_CP043869.1"/>
</dbReference>
<feature type="region of interest" description="Disordered" evidence="1">
    <location>
        <begin position="40"/>
        <end position="59"/>
    </location>
</feature>
<proteinExistence type="predicted"/>
<evidence type="ECO:0000256" key="1">
    <source>
        <dbReference type="SAM" id="MobiDB-lite"/>
    </source>
</evidence>
<name>A0A5P1RAY9_9GAMM</name>
<evidence type="ECO:0000313" key="2">
    <source>
        <dbReference type="EMBL" id="QEQ96819.1"/>
    </source>
</evidence>
<protein>
    <submittedName>
        <fullName evidence="2">Uncharacterized protein</fullName>
    </submittedName>
</protein>
<keyword evidence="3" id="KW-1185">Reference proteome</keyword>
<dbReference type="AlphaFoldDB" id="A0A5P1RAY9"/>
<dbReference type="EMBL" id="CP043869">
    <property type="protein sequence ID" value="QEQ96819.1"/>
    <property type="molecule type" value="Genomic_DNA"/>
</dbReference>
<dbReference type="OrthoDB" id="9941872at2"/>
<evidence type="ECO:0000313" key="3">
    <source>
        <dbReference type="Proteomes" id="UP000324760"/>
    </source>
</evidence>
<reference evidence="2 3" key="1">
    <citation type="journal article" date="2019" name="Biochem. Eng. J.">
        <title>Metabolic engineering of the marine bacteria Neptunomonas concharum for the production of acetoin and meso-2,3-butanediol from acetate.</title>
        <authorList>
            <person name="Li W."/>
            <person name="Pu N."/>
            <person name="Liu C.-X."/>
            <person name="Yuan Q.-P."/>
            <person name="Li Z.-J."/>
        </authorList>
    </citation>
    <scope>NUCLEOTIDE SEQUENCE [LARGE SCALE GENOMIC DNA]</scope>
    <source>
        <strain evidence="2 3">JCM17730</strain>
    </source>
</reference>
<dbReference type="KEGG" id="ncu:F0U83_08855"/>
<sequence length="59" mass="6735">MNAKKRALDELHKNWMDVTATAVNRVHRADGYKSAIADSHREESWISVQHSGTKNEKKS</sequence>
<dbReference type="Proteomes" id="UP000324760">
    <property type="component" value="Chromosome"/>
</dbReference>
<accession>A0A5P1RAY9</accession>
<gene>
    <name evidence="2" type="ORF">F0U83_08855</name>
</gene>